<dbReference type="InterPro" id="IPR002528">
    <property type="entry name" value="MATE_fam"/>
</dbReference>
<dbReference type="InterPro" id="IPR045069">
    <property type="entry name" value="MATE_euk"/>
</dbReference>
<accession>A0A6A6KIH8</accession>
<evidence type="ECO:0000256" key="3">
    <source>
        <dbReference type="ARBA" id="ARBA00022692"/>
    </source>
</evidence>
<feature type="transmembrane region" description="Helical" evidence="6">
    <location>
        <begin position="208"/>
        <end position="230"/>
    </location>
</feature>
<keyword evidence="3 6" id="KW-0812">Transmembrane</keyword>
<feature type="transmembrane region" description="Helical" evidence="6">
    <location>
        <begin position="325"/>
        <end position="349"/>
    </location>
</feature>
<feature type="transmembrane region" description="Helical" evidence="6">
    <location>
        <begin position="251"/>
        <end position="276"/>
    </location>
</feature>
<evidence type="ECO:0000313" key="8">
    <source>
        <dbReference type="Proteomes" id="UP000467840"/>
    </source>
</evidence>
<evidence type="ECO:0000256" key="6">
    <source>
        <dbReference type="RuleBase" id="RU004914"/>
    </source>
</evidence>
<sequence>MEIEKPPGKEEKTSCDLKCRVWIESKKLWRIAFPSILAKITQFGILVVTQAFIGHIGELELAAYSIMQIIAMPFVQGTLAGTSSATETLCGQAFGAKQYHMMGIYLQRSWIINFSTATVMLPVFIFSSRIFKLLGEKEDIANKAGEMSPWFIPYLYNLVFNQTIQKFLRTQLKNMIVGWLSAISFVLHLLLSWIFVVKLNLGIPGAMSSIIISSWFVVIGDFVYIFGGWCPETWKGFTLAAFSDLLPSLKLSISSGVMLCLELWYYSILVLLAGYMKNAKTAISAFSICINVTDWDFMLCMGFLSATSVRVANELGRGEAKAAKFAIKVNVGTSVSIGVFFLDFVFITWPQNRGIAIGAGRQSMAAYVNMCCYYAVGVPVAIPFEFVQSLELHDLVLQCNPEAFKLLLDTGKLELAAYSIMQIIVVRLGQGTLGCQSATETVGKHFKQSNAT</sequence>
<keyword evidence="8" id="KW-1185">Reference proteome</keyword>
<organism evidence="7 8">
    <name type="scientific">Hevea brasiliensis</name>
    <name type="common">Para rubber tree</name>
    <name type="synonym">Siphonia brasiliensis</name>
    <dbReference type="NCBI Taxonomy" id="3981"/>
    <lineage>
        <taxon>Eukaryota</taxon>
        <taxon>Viridiplantae</taxon>
        <taxon>Streptophyta</taxon>
        <taxon>Embryophyta</taxon>
        <taxon>Tracheophyta</taxon>
        <taxon>Spermatophyta</taxon>
        <taxon>Magnoliopsida</taxon>
        <taxon>eudicotyledons</taxon>
        <taxon>Gunneridae</taxon>
        <taxon>Pentapetalae</taxon>
        <taxon>rosids</taxon>
        <taxon>fabids</taxon>
        <taxon>Malpighiales</taxon>
        <taxon>Euphorbiaceae</taxon>
        <taxon>Crotonoideae</taxon>
        <taxon>Micrandreae</taxon>
        <taxon>Hevea</taxon>
    </lineage>
</organism>
<dbReference type="GO" id="GO:0042910">
    <property type="term" value="F:xenobiotic transmembrane transporter activity"/>
    <property type="evidence" value="ECO:0007669"/>
    <property type="project" value="InterPro"/>
</dbReference>
<dbReference type="NCBIfam" id="TIGR00797">
    <property type="entry name" value="matE"/>
    <property type="match status" value="1"/>
</dbReference>
<dbReference type="CDD" id="cd13132">
    <property type="entry name" value="MATE_eukaryotic"/>
    <property type="match status" value="1"/>
</dbReference>
<dbReference type="GO" id="GO:0016020">
    <property type="term" value="C:membrane"/>
    <property type="evidence" value="ECO:0007669"/>
    <property type="project" value="UniProtKB-SubCell"/>
</dbReference>
<dbReference type="Proteomes" id="UP000467840">
    <property type="component" value="Chromosome 8"/>
</dbReference>
<dbReference type="EMBL" id="JAAGAX010000016">
    <property type="protein sequence ID" value="KAF2288115.1"/>
    <property type="molecule type" value="Genomic_DNA"/>
</dbReference>
<keyword evidence="4 6" id="KW-1133">Transmembrane helix</keyword>
<dbReference type="AlphaFoldDB" id="A0A6A6KIH8"/>
<dbReference type="GO" id="GO:1990961">
    <property type="term" value="P:xenobiotic detoxification by transmembrane export across the plasma membrane"/>
    <property type="evidence" value="ECO:0007669"/>
    <property type="project" value="InterPro"/>
</dbReference>
<proteinExistence type="inferred from homology"/>
<evidence type="ECO:0000256" key="1">
    <source>
        <dbReference type="ARBA" id="ARBA00004141"/>
    </source>
</evidence>
<evidence type="ECO:0000313" key="7">
    <source>
        <dbReference type="EMBL" id="KAF2288115.1"/>
    </source>
</evidence>
<comment type="caution">
    <text evidence="7">The sequence shown here is derived from an EMBL/GenBank/DDBJ whole genome shotgun (WGS) entry which is preliminary data.</text>
</comment>
<comment type="subcellular location">
    <subcellularLocation>
        <location evidence="1">Membrane</location>
        <topology evidence="1">Multi-pass membrane protein</topology>
    </subcellularLocation>
</comment>
<dbReference type="GO" id="GO:0015297">
    <property type="term" value="F:antiporter activity"/>
    <property type="evidence" value="ECO:0007669"/>
    <property type="project" value="InterPro"/>
</dbReference>
<evidence type="ECO:0000256" key="5">
    <source>
        <dbReference type="ARBA" id="ARBA00023136"/>
    </source>
</evidence>
<name>A0A6A6KIH8_HEVBR</name>
<gene>
    <name evidence="7" type="ORF">GH714_004480</name>
</gene>
<dbReference type="PANTHER" id="PTHR11206">
    <property type="entry name" value="MULTIDRUG RESISTANCE PROTEIN"/>
    <property type="match status" value="1"/>
</dbReference>
<reference evidence="7 8" key="1">
    <citation type="journal article" date="2020" name="Mol. Plant">
        <title>The Chromosome-Based Rubber Tree Genome Provides New Insights into Spurge Genome Evolution and Rubber Biosynthesis.</title>
        <authorList>
            <person name="Liu J."/>
            <person name="Shi C."/>
            <person name="Shi C.C."/>
            <person name="Li W."/>
            <person name="Zhang Q.J."/>
            <person name="Zhang Y."/>
            <person name="Li K."/>
            <person name="Lu H.F."/>
            <person name="Shi C."/>
            <person name="Zhu S.T."/>
            <person name="Xiao Z.Y."/>
            <person name="Nan H."/>
            <person name="Yue Y."/>
            <person name="Zhu X.G."/>
            <person name="Wu Y."/>
            <person name="Hong X.N."/>
            <person name="Fan G.Y."/>
            <person name="Tong Y."/>
            <person name="Zhang D."/>
            <person name="Mao C.L."/>
            <person name="Liu Y.L."/>
            <person name="Hao S.J."/>
            <person name="Liu W.Q."/>
            <person name="Lv M.Q."/>
            <person name="Zhang H.B."/>
            <person name="Liu Y."/>
            <person name="Hu-Tang G.R."/>
            <person name="Wang J.P."/>
            <person name="Wang J.H."/>
            <person name="Sun Y.H."/>
            <person name="Ni S.B."/>
            <person name="Chen W.B."/>
            <person name="Zhang X.C."/>
            <person name="Jiao Y.N."/>
            <person name="Eichler E.E."/>
            <person name="Li G.H."/>
            <person name="Liu X."/>
            <person name="Gao L.Z."/>
        </authorList>
    </citation>
    <scope>NUCLEOTIDE SEQUENCE [LARGE SCALE GENOMIC DNA]</scope>
    <source>
        <strain evidence="8">cv. GT1</strain>
        <tissue evidence="7">Leaf</tissue>
    </source>
</reference>
<evidence type="ECO:0000256" key="2">
    <source>
        <dbReference type="ARBA" id="ARBA00010199"/>
    </source>
</evidence>
<dbReference type="Pfam" id="PF01554">
    <property type="entry name" value="MatE"/>
    <property type="match status" value="2"/>
</dbReference>
<evidence type="ECO:0000256" key="4">
    <source>
        <dbReference type="ARBA" id="ARBA00022989"/>
    </source>
</evidence>
<feature type="transmembrane region" description="Helical" evidence="6">
    <location>
        <begin position="176"/>
        <end position="196"/>
    </location>
</feature>
<feature type="transmembrane region" description="Helical" evidence="6">
    <location>
        <begin position="110"/>
        <end position="127"/>
    </location>
</feature>
<comment type="caution">
    <text evidence="6">Lacks conserved residue(s) required for the propagation of feature annotation.</text>
</comment>
<keyword evidence="5 6" id="KW-0472">Membrane</keyword>
<protein>
    <recommendedName>
        <fullName evidence="6">Protein DETOXIFICATION</fullName>
    </recommendedName>
    <alternativeName>
        <fullName evidence="6">Multidrug and toxic compound extrusion protein</fullName>
    </alternativeName>
</protein>
<comment type="similarity">
    <text evidence="2 6">Belongs to the multi antimicrobial extrusion (MATE) (TC 2.A.66.1) family.</text>
</comment>